<comment type="pathway">
    <text evidence="3">Cofactor biosynthesis; riboflavin biosynthesis; riboflavin from 2-hydroxy-3-oxobutyl phosphate and 5-amino-6-(D-ribitylamino)uracil: step 2/2.</text>
</comment>
<dbReference type="GO" id="GO:0004746">
    <property type="term" value="F:riboflavin synthase activity"/>
    <property type="evidence" value="ECO:0007669"/>
    <property type="project" value="UniProtKB-UniRule"/>
</dbReference>
<dbReference type="eggNOG" id="COG0307">
    <property type="taxonomic scope" value="Bacteria"/>
</dbReference>
<dbReference type="Gene3D" id="2.40.30.20">
    <property type="match status" value="2"/>
</dbReference>
<dbReference type="InterPro" id="IPR023366">
    <property type="entry name" value="ATP_synth_asu-like_sf"/>
</dbReference>
<comment type="function">
    <text evidence="2">Catalyzes the dismutation of two molecules of 6,7-dimethyl-8-ribityllumazine, resulting in the formation of riboflavin and 5-amino-6-(D-ribitylamino)uracil.</text>
</comment>
<feature type="domain" description="Lumazine-binding" evidence="11">
    <location>
        <begin position="1"/>
        <end position="97"/>
    </location>
</feature>
<evidence type="ECO:0000256" key="4">
    <source>
        <dbReference type="ARBA" id="ARBA00012827"/>
    </source>
</evidence>
<dbReference type="UniPathway" id="UPA00275">
    <property type="reaction ID" value="UER00405"/>
</dbReference>
<dbReference type="PANTHER" id="PTHR21098">
    <property type="entry name" value="RIBOFLAVIN SYNTHASE ALPHA CHAIN"/>
    <property type="match status" value="1"/>
</dbReference>
<accession>Q7N0R9</accession>
<dbReference type="GeneID" id="48850043"/>
<dbReference type="SUPFAM" id="SSF63380">
    <property type="entry name" value="Riboflavin synthase domain-like"/>
    <property type="match status" value="2"/>
</dbReference>
<organism evidence="12 13">
    <name type="scientific">Photorhabdus laumondii subsp. laumondii (strain DSM 15139 / CIP 105565 / TT01)</name>
    <name type="common">Photorhabdus luminescens subsp. laumondii</name>
    <dbReference type="NCBI Taxonomy" id="243265"/>
    <lineage>
        <taxon>Bacteria</taxon>
        <taxon>Pseudomonadati</taxon>
        <taxon>Pseudomonadota</taxon>
        <taxon>Gammaproteobacteria</taxon>
        <taxon>Enterobacterales</taxon>
        <taxon>Morganellaceae</taxon>
        <taxon>Photorhabdus</taxon>
    </lineage>
</organism>
<dbReference type="EC" id="2.5.1.9" evidence="4 9"/>
<evidence type="ECO:0000256" key="7">
    <source>
        <dbReference type="ARBA" id="ARBA00022679"/>
    </source>
</evidence>
<evidence type="ECO:0000256" key="2">
    <source>
        <dbReference type="ARBA" id="ARBA00002803"/>
    </source>
</evidence>
<feature type="domain" description="Lumazine-binding" evidence="11">
    <location>
        <begin position="98"/>
        <end position="196"/>
    </location>
</feature>
<reference evidence="13" key="1">
    <citation type="journal article" date="2003" name="Nat. Biotechnol.">
        <title>The genome sequence of the entomopathogenic bacterium Photorhabdus luminescens.</title>
        <authorList>
            <person name="Duchaud E."/>
            <person name="Rusniok C."/>
            <person name="Frangeul L."/>
            <person name="Buchrieser C."/>
            <person name="Givaudan A."/>
            <person name="Taourit S."/>
            <person name="Bocs S."/>
            <person name="Boursaux-Eude C."/>
            <person name="Chandler M."/>
            <person name="Charles J.-F."/>
            <person name="Dassa E."/>
            <person name="Derose R."/>
            <person name="Derzelle S."/>
            <person name="Freyssinet G."/>
            <person name="Gaudriault S."/>
            <person name="Medigue C."/>
            <person name="Lanois A."/>
            <person name="Powell K."/>
            <person name="Siguier P."/>
            <person name="Vincent R."/>
            <person name="Wingate V."/>
            <person name="Zouine M."/>
            <person name="Glaser P."/>
            <person name="Boemare N."/>
            <person name="Danchin A."/>
            <person name="Kunst F."/>
        </authorList>
    </citation>
    <scope>NUCLEOTIDE SEQUENCE [LARGE SCALE GENOMIC DNA]</scope>
    <source>
        <strain evidence="13">DSM 15139 / CIP 105565 / TT01</strain>
    </source>
</reference>
<keyword evidence="6" id="KW-0686">Riboflavin biosynthesis</keyword>
<gene>
    <name evidence="12" type="ordered locus">plu3812</name>
</gene>
<dbReference type="HOGENOM" id="CLU_034388_0_1_6"/>
<comment type="catalytic activity">
    <reaction evidence="1">
        <text>2 6,7-dimethyl-8-(1-D-ribityl)lumazine + H(+) = 5-amino-6-(D-ribitylamino)uracil + riboflavin</text>
        <dbReference type="Rhea" id="RHEA:20772"/>
        <dbReference type="ChEBI" id="CHEBI:15378"/>
        <dbReference type="ChEBI" id="CHEBI:15934"/>
        <dbReference type="ChEBI" id="CHEBI:57986"/>
        <dbReference type="ChEBI" id="CHEBI:58201"/>
        <dbReference type="EC" id="2.5.1.9"/>
    </reaction>
</comment>
<dbReference type="FunFam" id="2.40.30.20:FF:000003">
    <property type="entry name" value="Riboflavin synthase, alpha subunit"/>
    <property type="match status" value="1"/>
</dbReference>
<evidence type="ECO:0000256" key="1">
    <source>
        <dbReference type="ARBA" id="ARBA00000968"/>
    </source>
</evidence>
<keyword evidence="8" id="KW-0677">Repeat</keyword>
<protein>
    <recommendedName>
        <fullName evidence="5 9">Riboflavin synthase</fullName>
        <ecNumber evidence="4 9">2.5.1.9</ecNumber>
    </recommendedName>
</protein>
<keyword evidence="7" id="KW-0808">Transferase</keyword>
<evidence type="ECO:0000256" key="6">
    <source>
        <dbReference type="ARBA" id="ARBA00022619"/>
    </source>
</evidence>
<evidence type="ECO:0000313" key="13">
    <source>
        <dbReference type="Proteomes" id="UP000002514"/>
    </source>
</evidence>
<feature type="repeat" description="Lumazine-binding" evidence="10">
    <location>
        <begin position="98"/>
        <end position="196"/>
    </location>
</feature>
<dbReference type="InterPro" id="IPR001783">
    <property type="entry name" value="Lumazine-bd"/>
</dbReference>
<dbReference type="NCBIfam" id="NF006767">
    <property type="entry name" value="PRK09289.1"/>
    <property type="match status" value="1"/>
</dbReference>
<evidence type="ECO:0000256" key="10">
    <source>
        <dbReference type="PROSITE-ProRule" id="PRU00524"/>
    </source>
</evidence>
<dbReference type="RefSeq" id="WP_011147951.1">
    <property type="nucleotide sequence ID" value="NC_005126.1"/>
</dbReference>
<evidence type="ECO:0000256" key="9">
    <source>
        <dbReference type="NCBIfam" id="TIGR00187"/>
    </source>
</evidence>
<dbReference type="GO" id="GO:0009231">
    <property type="term" value="P:riboflavin biosynthetic process"/>
    <property type="evidence" value="ECO:0007669"/>
    <property type="project" value="UniProtKB-UniPathway"/>
</dbReference>
<dbReference type="PIRSF" id="PIRSF000498">
    <property type="entry name" value="Riboflavin_syn_A"/>
    <property type="match status" value="1"/>
</dbReference>
<feature type="repeat" description="Lumazine-binding" evidence="10">
    <location>
        <begin position="1"/>
        <end position="97"/>
    </location>
</feature>
<dbReference type="STRING" id="243265.plu3812"/>
<dbReference type="PANTHER" id="PTHR21098:SF0">
    <property type="entry name" value="RIBOFLAVIN SYNTHASE"/>
    <property type="match status" value="1"/>
</dbReference>
<dbReference type="InterPro" id="IPR026017">
    <property type="entry name" value="Lumazine-bd_dom"/>
</dbReference>
<dbReference type="NCBIfam" id="TIGR00187">
    <property type="entry name" value="ribE"/>
    <property type="match status" value="1"/>
</dbReference>
<evidence type="ECO:0000256" key="5">
    <source>
        <dbReference type="ARBA" id="ARBA00013950"/>
    </source>
</evidence>
<proteinExistence type="predicted"/>
<dbReference type="Pfam" id="PF00677">
    <property type="entry name" value="Lum_binding"/>
    <property type="match status" value="2"/>
</dbReference>
<dbReference type="InterPro" id="IPR017938">
    <property type="entry name" value="Riboflavin_synthase-like_b-brl"/>
</dbReference>
<dbReference type="KEGG" id="plu:plu3812"/>
<evidence type="ECO:0000313" key="12">
    <source>
        <dbReference type="EMBL" id="CAE16184.1"/>
    </source>
</evidence>
<dbReference type="AlphaFoldDB" id="Q7N0R9"/>
<sequence>MYTGIVQGKEKVLSLEKKEGFSTLTVSNNNHFFDDVSVGASVAINGTCLTVTQFKNDIVWFDISDFTADVTTLKFLNVGDEVNIERSHQMNKENGGHSLYGHIEGAAEVVDFIKTGETYRLVINIPGDNIKYFFHKGFIGLHGCSLTINGINEEEKTIELNLIPETLRATNLGNIKVNDLLNYEIDQTTRTIVDTISRSMNAIPYGFQDASRRQGSESPGA</sequence>
<dbReference type="EMBL" id="BX571871">
    <property type="protein sequence ID" value="CAE16184.1"/>
    <property type="molecule type" value="Genomic_DNA"/>
</dbReference>
<name>Q7N0R9_PHOLL</name>
<evidence type="ECO:0000256" key="3">
    <source>
        <dbReference type="ARBA" id="ARBA00004887"/>
    </source>
</evidence>
<dbReference type="CDD" id="cd00402">
    <property type="entry name" value="Riboflavin_synthase_like"/>
    <property type="match status" value="1"/>
</dbReference>
<dbReference type="PROSITE" id="PS51177">
    <property type="entry name" value="LUMAZINE_BIND"/>
    <property type="match status" value="2"/>
</dbReference>
<keyword evidence="13" id="KW-1185">Reference proteome</keyword>
<dbReference type="NCBIfam" id="NF009566">
    <property type="entry name" value="PRK13020.1"/>
    <property type="match status" value="1"/>
</dbReference>
<evidence type="ECO:0000256" key="8">
    <source>
        <dbReference type="ARBA" id="ARBA00022737"/>
    </source>
</evidence>
<evidence type="ECO:0000259" key="11">
    <source>
        <dbReference type="PROSITE" id="PS51177"/>
    </source>
</evidence>
<dbReference type="Proteomes" id="UP000002514">
    <property type="component" value="Chromosome"/>
</dbReference>